<comment type="caution">
    <text evidence="4">The sequence shown here is derived from an EMBL/GenBank/DDBJ whole genome shotgun (WGS) entry which is preliminary data.</text>
</comment>
<feature type="non-terminal residue" evidence="4">
    <location>
        <position position="1"/>
    </location>
</feature>
<gene>
    <name evidence="4" type="ORF">FNQ90_24780</name>
</gene>
<evidence type="ECO:0000313" key="4">
    <source>
        <dbReference type="EMBL" id="MBB0247247.1"/>
    </source>
</evidence>
<dbReference type="SUPFAM" id="SSF47336">
    <property type="entry name" value="ACP-like"/>
    <property type="match status" value="1"/>
</dbReference>
<dbReference type="InterPro" id="IPR001242">
    <property type="entry name" value="Condensation_dom"/>
</dbReference>
<dbReference type="EMBL" id="VKHT01001515">
    <property type="protein sequence ID" value="MBB0247247.1"/>
    <property type="molecule type" value="Genomic_DNA"/>
</dbReference>
<dbReference type="GO" id="GO:0003824">
    <property type="term" value="F:catalytic activity"/>
    <property type="evidence" value="ECO:0007669"/>
    <property type="project" value="InterPro"/>
</dbReference>
<dbReference type="GO" id="GO:0043041">
    <property type="term" value="P:amino acid activation for nonribosomal peptide biosynthetic process"/>
    <property type="evidence" value="ECO:0007669"/>
    <property type="project" value="TreeGrafter"/>
</dbReference>
<dbReference type="InterPro" id="IPR036736">
    <property type="entry name" value="ACP-like_sf"/>
</dbReference>
<dbReference type="Gene3D" id="3.30.559.10">
    <property type="entry name" value="Chloramphenicol acetyltransferase-like domain"/>
    <property type="match status" value="1"/>
</dbReference>
<dbReference type="Pfam" id="PF00550">
    <property type="entry name" value="PP-binding"/>
    <property type="match status" value="1"/>
</dbReference>
<evidence type="ECO:0000259" key="3">
    <source>
        <dbReference type="PROSITE" id="PS50075"/>
    </source>
</evidence>
<dbReference type="RefSeq" id="WP_407699448.1">
    <property type="nucleotide sequence ID" value="NZ_VKHT01001515.1"/>
</dbReference>
<dbReference type="AlphaFoldDB" id="A0A7W3TI70"/>
<evidence type="ECO:0000313" key="5">
    <source>
        <dbReference type="Proteomes" id="UP000538929"/>
    </source>
</evidence>
<dbReference type="GO" id="GO:0044550">
    <property type="term" value="P:secondary metabolite biosynthetic process"/>
    <property type="evidence" value="ECO:0007669"/>
    <property type="project" value="TreeGrafter"/>
</dbReference>
<dbReference type="InterPro" id="IPR023213">
    <property type="entry name" value="CAT-like_dom_sf"/>
</dbReference>
<protein>
    <submittedName>
        <fullName evidence="4">Non-ribosomal peptide synthetase</fullName>
    </submittedName>
</protein>
<evidence type="ECO:0000256" key="1">
    <source>
        <dbReference type="ARBA" id="ARBA00001957"/>
    </source>
</evidence>
<dbReference type="PANTHER" id="PTHR45527">
    <property type="entry name" value="NONRIBOSOMAL PEPTIDE SYNTHETASE"/>
    <property type="match status" value="1"/>
</dbReference>
<organism evidence="4 5">
    <name type="scientific">Streptomyces alkaliphilus</name>
    <dbReference type="NCBI Taxonomy" id="1472722"/>
    <lineage>
        <taxon>Bacteria</taxon>
        <taxon>Bacillati</taxon>
        <taxon>Actinomycetota</taxon>
        <taxon>Actinomycetes</taxon>
        <taxon>Kitasatosporales</taxon>
        <taxon>Streptomycetaceae</taxon>
        <taxon>Streptomyces</taxon>
    </lineage>
</organism>
<dbReference type="GO" id="GO:0005737">
    <property type="term" value="C:cytoplasm"/>
    <property type="evidence" value="ECO:0007669"/>
    <property type="project" value="TreeGrafter"/>
</dbReference>
<comment type="cofactor">
    <cofactor evidence="1">
        <name>pantetheine 4'-phosphate</name>
        <dbReference type="ChEBI" id="CHEBI:47942"/>
    </cofactor>
</comment>
<feature type="region of interest" description="Disordered" evidence="2">
    <location>
        <begin position="223"/>
        <end position="244"/>
    </location>
</feature>
<dbReference type="Gene3D" id="1.10.1200.10">
    <property type="entry name" value="ACP-like"/>
    <property type="match status" value="1"/>
</dbReference>
<dbReference type="Proteomes" id="UP000538929">
    <property type="component" value="Unassembled WGS sequence"/>
</dbReference>
<name>A0A7W3TI70_9ACTN</name>
<feature type="domain" description="Carrier" evidence="3">
    <location>
        <begin position="1"/>
        <end position="45"/>
    </location>
</feature>
<dbReference type="PROSITE" id="PS50075">
    <property type="entry name" value="CARRIER"/>
    <property type="match status" value="1"/>
</dbReference>
<dbReference type="Pfam" id="PF00668">
    <property type="entry name" value="Condensation"/>
    <property type="match status" value="1"/>
</dbReference>
<dbReference type="SUPFAM" id="SSF52777">
    <property type="entry name" value="CoA-dependent acyltransferases"/>
    <property type="match status" value="1"/>
</dbReference>
<feature type="non-terminal residue" evidence="4">
    <location>
        <position position="269"/>
    </location>
</feature>
<sequence>LGGHSLLATRLTHRLGRALDIRVPLRLVFEHPVLADLAQHLPRFGDRHLPIPRAPRVRNPDGTITLPATSGQKRLWLLCSLDPRAARAYRIAGGASISGPLDRRAMVDAIGEVARRHEVLRTTLREEHGEVVQVVHPEWHGGFRDTAPVDGTPEGERELLARWTEAAVDLSEGPLFRADLVRRPDDTHLLMLSLHHTVADGWTLTLLLEEIAHLYCASVAGESPAESRPAPHPQYGDFAHWQAGSPRDEEGLAYWRDRLAGAAEPDLPT</sequence>
<dbReference type="PANTHER" id="PTHR45527:SF1">
    <property type="entry name" value="FATTY ACID SYNTHASE"/>
    <property type="match status" value="1"/>
</dbReference>
<dbReference type="Gene3D" id="3.30.559.30">
    <property type="entry name" value="Nonribosomal peptide synthetase, condensation domain"/>
    <property type="match status" value="1"/>
</dbReference>
<dbReference type="InterPro" id="IPR009081">
    <property type="entry name" value="PP-bd_ACP"/>
</dbReference>
<dbReference type="GO" id="GO:0008610">
    <property type="term" value="P:lipid biosynthetic process"/>
    <property type="evidence" value="ECO:0007669"/>
    <property type="project" value="UniProtKB-ARBA"/>
</dbReference>
<dbReference type="GO" id="GO:0031177">
    <property type="term" value="F:phosphopantetheine binding"/>
    <property type="evidence" value="ECO:0007669"/>
    <property type="project" value="TreeGrafter"/>
</dbReference>
<accession>A0A7W3TI70</accession>
<reference evidence="5" key="1">
    <citation type="submission" date="2019-10" db="EMBL/GenBank/DDBJ databases">
        <title>Streptomyces sp. nov., a novel actinobacterium isolated from alkaline environment.</title>
        <authorList>
            <person name="Golinska P."/>
        </authorList>
    </citation>
    <scope>NUCLEOTIDE SEQUENCE [LARGE SCALE GENOMIC DNA]</scope>
    <source>
        <strain evidence="5">DSM 42118</strain>
    </source>
</reference>
<keyword evidence="5" id="KW-1185">Reference proteome</keyword>
<evidence type="ECO:0000256" key="2">
    <source>
        <dbReference type="SAM" id="MobiDB-lite"/>
    </source>
</evidence>
<proteinExistence type="predicted"/>